<protein>
    <recommendedName>
        <fullName evidence="4">2-dehydropantoate 2-reductase</fullName>
        <ecNumber evidence="4">1.1.1.169</ecNumber>
    </recommendedName>
    <alternativeName>
        <fullName evidence="4">Ketopantoate reductase</fullName>
    </alternativeName>
</protein>
<evidence type="ECO:0000256" key="3">
    <source>
        <dbReference type="ARBA" id="ARBA00023002"/>
    </source>
</evidence>
<accession>A0AAD9SBB4</accession>
<dbReference type="GO" id="GO:0005737">
    <property type="term" value="C:cytoplasm"/>
    <property type="evidence" value="ECO:0007669"/>
    <property type="project" value="TreeGrafter"/>
</dbReference>
<dbReference type="GO" id="GO:0008677">
    <property type="term" value="F:2-dehydropantoate 2-reductase activity"/>
    <property type="evidence" value="ECO:0007669"/>
    <property type="project" value="UniProtKB-EC"/>
</dbReference>
<keyword evidence="8" id="KW-1185">Reference proteome</keyword>
<feature type="domain" description="Ketopantoate reductase C-terminal" evidence="6">
    <location>
        <begin position="206"/>
        <end position="327"/>
    </location>
</feature>
<dbReference type="InterPro" id="IPR013332">
    <property type="entry name" value="KPR_N"/>
</dbReference>
<comment type="catalytic activity">
    <reaction evidence="4">
        <text>(R)-pantoate + NADP(+) = 2-dehydropantoate + NADPH + H(+)</text>
        <dbReference type="Rhea" id="RHEA:16233"/>
        <dbReference type="ChEBI" id="CHEBI:11561"/>
        <dbReference type="ChEBI" id="CHEBI:15378"/>
        <dbReference type="ChEBI" id="CHEBI:15980"/>
        <dbReference type="ChEBI" id="CHEBI:57783"/>
        <dbReference type="ChEBI" id="CHEBI:58349"/>
        <dbReference type="EC" id="1.1.1.169"/>
    </reaction>
</comment>
<dbReference type="InterPro" id="IPR013328">
    <property type="entry name" value="6PGD_dom2"/>
</dbReference>
<comment type="caution">
    <text evidence="7">The sequence shown here is derived from an EMBL/GenBank/DDBJ whole genome shotgun (WGS) entry which is preliminary data.</text>
</comment>
<evidence type="ECO:0000313" key="7">
    <source>
        <dbReference type="EMBL" id="KAK2604130.1"/>
    </source>
</evidence>
<comment type="similarity">
    <text evidence="1 4">Belongs to the ketopantoate reductase family.</text>
</comment>
<dbReference type="InterPro" id="IPR051402">
    <property type="entry name" value="KPR-Related"/>
</dbReference>
<dbReference type="EC" id="1.1.1.169" evidence="4"/>
<dbReference type="FunFam" id="1.10.1040.10:FF:000017">
    <property type="entry name" value="2-dehydropantoate 2-reductase"/>
    <property type="match status" value="1"/>
</dbReference>
<evidence type="ECO:0000256" key="2">
    <source>
        <dbReference type="ARBA" id="ARBA00022857"/>
    </source>
</evidence>
<dbReference type="NCBIfam" id="TIGR00745">
    <property type="entry name" value="apbA_panE"/>
    <property type="match status" value="1"/>
</dbReference>
<proteinExistence type="inferred from homology"/>
<dbReference type="PANTHER" id="PTHR21708">
    <property type="entry name" value="PROBABLE 2-DEHYDROPANTOATE 2-REDUCTASE"/>
    <property type="match status" value="1"/>
</dbReference>
<dbReference type="InterPro" id="IPR008927">
    <property type="entry name" value="6-PGluconate_DH-like_C_sf"/>
</dbReference>
<reference evidence="7" key="1">
    <citation type="submission" date="2023-06" db="EMBL/GenBank/DDBJ databases">
        <authorList>
            <person name="Noh H."/>
        </authorList>
    </citation>
    <scope>NUCLEOTIDE SEQUENCE</scope>
    <source>
        <strain evidence="7">DUCC20226</strain>
    </source>
</reference>
<evidence type="ECO:0000313" key="8">
    <source>
        <dbReference type="Proteomes" id="UP001265746"/>
    </source>
</evidence>
<evidence type="ECO:0000259" key="5">
    <source>
        <dbReference type="Pfam" id="PF02558"/>
    </source>
</evidence>
<dbReference type="Pfam" id="PF08546">
    <property type="entry name" value="ApbA_C"/>
    <property type="match status" value="1"/>
</dbReference>
<dbReference type="PANTHER" id="PTHR21708:SF30">
    <property type="entry name" value="2-DEHYDROPANTOATE 2-REDUCTASE-RELATED"/>
    <property type="match status" value="1"/>
</dbReference>
<dbReference type="Gene3D" id="3.40.50.720">
    <property type="entry name" value="NAD(P)-binding Rossmann-like Domain"/>
    <property type="match status" value="1"/>
</dbReference>
<dbReference type="AlphaFoldDB" id="A0AAD9SBB4"/>
<keyword evidence="2 4" id="KW-0521">NADP</keyword>
<dbReference type="InterPro" id="IPR036291">
    <property type="entry name" value="NAD(P)-bd_dom_sf"/>
</dbReference>
<evidence type="ECO:0000259" key="6">
    <source>
        <dbReference type="Pfam" id="PF08546"/>
    </source>
</evidence>
<dbReference type="GO" id="GO:0015940">
    <property type="term" value="P:pantothenate biosynthetic process"/>
    <property type="evidence" value="ECO:0007669"/>
    <property type="project" value="InterPro"/>
</dbReference>
<gene>
    <name evidence="7" type="ORF">N8I77_007085</name>
</gene>
<evidence type="ECO:0000256" key="4">
    <source>
        <dbReference type="RuleBase" id="RU362068"/>
    </source>
</evidence>
<dbReference type="SUPFAM" id="SSF48179">
    <property type="entry name" value="6-phosphogluconate dehydrogenase C-terminal domain-like"/>
    <property type="match status" value="1"/>
</dbReference>
<feature type="domain" description="Ketopantoate reductase N-terminal" evidence="5">
    <location>
        <begin position="12"/>
        <end position="169"/>
    </location>
</feature>
<sequence length="345" mass="38138">MVSSRAQAANVLLFGGGAVGTIAALNIESGKLGTVTAVLRSNFQAVRDHGYRIESIDHGKLTGWRPTKVVNGVPNVKQDSLPPFDYIITTTKNYPDVSPTLPELIAPAVTPGHTVIVMIQNGLNIERAMFEAFPTNIVLSGVSMIDSHEGQPGEIFHEDHDILYLGAFTNPNIPDKESEIKAAHDFIKIYGAAGKTNVQFSEDVPWARWRKLIFNAVLNPICAITSLDSARVRLTNSLVEELVRPAMKEIYETASRLGHKLPEDIIDTMINFDPMDLYLKPSMQCDIEKGNLMEIEYLIGEPLREAQKLGVATPNLKVIYEISRALQWRVKEAKGIVTVPPKRQS</sequence>
<dbReference type="SUPFAM" id="SSF51735">
    <property type="entry name" value="NAD(P)-binding Rossmann-fold domains"/>
    <property type="match status" value="1"/>
</dbReference>
<comment type="function">
    <text evidence="4">Catalyzes the NADPH-dependent reduction of ketopantoate into pantoic acid.</text>
</comment>
<dbReference type="Proteomes" id="UP001265746">
    <property type="component" value="Unassembled WGS sequence"/>
</dbReference>
<name>A0AAD9SBB4_PHOAM</name>
<dbReference type="EMBL" id="JAUJFL010000004">
    <property type="protein sequence ID" value="KAK2604130.1"/>
    <property type="molecule type" value="Genomic_DNA"/>
</dbReference>
<evidence type="ECO:0000256" key="1">
    <source>
        <dbReference type="ARBA" id="ARBA00007870"/>
    </source>
</evidence>
<dbReference type="Gene3D" id="1.10.1040.10">
    <property type="entry name" value="N-(1-d-carboxylethyl)-l-norvaline Dehydrogenase, domain 2"/>
    <property type="match status" value="1"/>
</dbReference>
<dbReference type="InterPro" id="IPR013752">
    <property type="entry name" value="KPA_reductase"/>
</dbReference>
<dbReference type="Pfam" id="PF02558">
    <property type="entry name" value="ApbA"/>
    <property type="match status" value="1"/>
</dbReference>
<dbReference type="InterPro" id="IPR003710">
    <property type="entry name" value="ApbA"/>
</dbReference>
<organism evidence="7 8">
    <name type="scientific">Phomopsis amygdali</name>
    <name type="common">Fusicoccum amygdali</name>
    <dbReference type="NCBI Taxonomy" id="1214568"/>
    <lineage>
        <taxon>Eukaryota</taxon>
        <taxon>Fungi</taxon>
        <taxon>Dikarya</taxon>
        <taxon>Ascomycota</taxon>
        <taxon>Pezizomycotina</taxon>
        <taxon>Sordariomycetes</taxon>
        <taxon>Sordariomycetidae</taxon>
        <taxon>Diaporthales</taxon>
        <taxon>Diaporthaceae</taxon>
        <taxon>Diaporthe</taxon>
    </lineage>
</organism>
<keyword evidence="3 4" id="KW-0560">Oxidoreductase</keyword>